<dbReference type="Proteomes" id="UP001519460">
    <property type="component" value="Unassembled WGS sequence"/>
</dbReference>
<dbReference type="EMBL" id="JACVVK020000341">
    <property type="protein sequence ID" value="KAK7477768.1"/>
    <property type="molecule type" value="Genomic_DNA"/>
</dbReference>
<reference evidence="1 2" key="1">
    <citation type="journal article" date="2023" name="Sci. Data">
        <title>Genome assembly of the Korean intertidal mud-creeper Batillaria attramentaria.</title>
        <authorList>
            <person name="Patra A.K."/>
            <person name="Ho P.T."/>
            <person name="Jun S."/>
            <person name="Lee S.J."/>
            <person name="Kim Y."/>
            <person name="Won Y.J."/>
        </authorList>
    </citation>
    <scope>NUCLEOTIDE SEQUENCE [LARGE SCALE GENOMIC DNA]</scope>
    <source>
        <strain evidence="1">Wonlab-2016</strain>
    </source>
</reference>
<dbReference type="AlphaFoldDB" id="A0ABD0JSE5"/>
<organism evidence="1 2">
    <name type="scientific">Batillaria attramentaria</name>
    <dbReference type="NCBI Taxonomy" id="370345"/>
    <lineage>
        <taxon>Eukaryota</taxon>
        <taxon>Metazoa</taxon>
        <taxon>Spiralia</taxon>
        <taxon>Lophotrochozoa</taxon>
        <taxon>Mollusca</taxon>
        <taxon>Gastropoda</taxon>
        <taxon>Caenogastropoda</taxon>
        <taxon>Sorbeoconcha</taxon>
        <taxon>Cerithioidea</taxon>
        <taxon>Batillariidae</taxon>
        <taxon>Batillaria</taxon>
    </lineage>
</organism>
<sequence length="101" mass="11606">MASRRINPATEPLTEDLVQVHEACRPEGVRSLQTLRVPDVSVAAWIRWPGVSAHDRSHCDFWLVVKPVQPVTEPLWTLYWLWAHNEALQRELTLPKGSPVY</sequence>
<gene>
    <name evidence="1" type="ORF">BaRGS_00030951</name>
</gene>
<keyword evidence="2" id="KW-1185">Reference proteome</keyword>
<protein>
    <submittedName>
        <fullName evidence="1">Uncharacterized protein</fullName>
    </submittedName>
</protein>
<accession>A0ABD0JSE5</accession>
<name>A0ABD0JSE5_9CAEN</name>
<comment type="caution">
    <text evidence="1">The sequence shown here is derived from an EMBL/GenBank/DDBJ whole genome shotgun (WGS) entry which is preliminary data.</text>
</comment>
<evidence type="ECO:0000313" key="2">
    <source>
        <dbReference type="Proteomes" id="UP001519460"/>
    </source>
</evidence>
<proteinExistence type="predicted"/>
<evidence type="ECO:0000313" key="1">
    <source>
        <dbReference type="EMBL" id="KAK7477768.1"/>
    </source>
</evidence>